<dbReference type="AlphaFoldDB" id="A0A9P9WP59"/>
<name>A0A9P9WP59_9PEZI</name>
<keyword evidence="3" id="KW-1185">Reference proteome</keyword>
<protein>
    <recommendedName>
        <fullName evidence="1">C2H2-type domain-containing protein</fullName>
    </recommendedName>
</protein>
<dbReference type="Proteomes" id="UP000829685">
    <property type="component" value="Unassembled WGS sequence"/>
</dbReference>
<feature type="domain" description="C2H2-type" evidence="1">
    <location>
        <begin position="319"/>
        <end position="348"/>
    </location>
</feature>
<proteinExistence type="predicted"/>
<evidence type="ECO:0000259" key="1">
    <source>
        <dbReference type="SMART" id="SM00355"/>
    </source>
</evidence>
<gene>
    <name evidence="2" type="ORF">JX265_005089</name>
</gene>
<comment type="caution">
    <text evidence="2">The sequence shown here is derived from an EMBL/GenBank/DDBJ whole genome shotgun (WGS) entry which is preliminary data.</text>
</comment>
<accession>A0A9P9WP59</accession>
<feature type="domain" description="C2H2-type" evidence="1">
    <location>
        <begin position="219"/>
        <end position="247"/>
    </location>
</feature>
<dbReference type="InterPro" id="IPR013087">
    <property type="entry name" value="Znf_C2H2_type"/>
</dbReference>
<dbReference type="SMART" id="SM00355">
    <property type="entry name" value="ZnF_C2H2"/>
    <property type="match status" value="2"/>
</dbReference>
<reference evidence="2" key="1">
    <citation type="submission" date="2021-03" db="EMBL/GenBank/DDBJ databases">
        <title>Revisited historic fungal species revealed as producer of novel bioactive compounds through whole genome sequencing and comparative genomics.</title>
        <authorList>
            <person name="Vignolle G.A."/>
            <person name="Hochenegger N."/>
            <person name="Mach R.L."/>
            <person name="Mach-Aigner A.R."/>
            <person name="Javad Rahimi M."/>
            <person name="Salim K.A."/>
            <person name="Chan C.M."/>
            <person name="Lim L.B.L."/>
            <person name="Cai F."/>
            <person name="Druzhinina I.S."/>
            <person name="U'Ren J.M."/>
            <person name="Derntl C."/>
        </authorList>
    </citation>
    <scope>NUCLEOTIDE SEQUENCE</scope>
    <source>
        <strain evidence="2">TUCIM 5799</strain>
    </source>
</reference>
<organism evidence="2 3">
    <name type="scientific">Neoarthrinium moseri</name>
    <dbReference type="NCBI Taxonomy" id="1658444"/>
    <lineage>
        <taxon>Eukaryota</taxon>
        <taxon>Fungi</taxon>
        <taxon>Dikarya</taxon>
        <taxon>Ascomycota</taxon>
        <taxon>Pezizomycotina</taxon>
        <taxon>Sordariomycetes</taxon>
        <taxon>Xylariomycetidae</taxon>
        <taxon>Amphisphaeriales</taxon>
        <taxon>Apiosporaceae</taxon>
        <taxon>Neoarthrinium</taxon>
    </lineage>
</organism>
<sequence>MSDFFSDFDFLASMGVDEPTFDVNWPLPTGEDFDFSAFPALGDGTLDPSVLNLPPQPMTSMGEATNFPTLLPAGDLDLGQSDLTVLHAIQGAQPAEAEVAISQPANELVDNEATVTENIQRGRMIAIEQCQKFNSSGMRSKRAIEPFLAMFSAVVKRSSGKVTCRAMQAMLTSLTTIKSKQTIQMSVPNAAKSIPIVLNCRLDVLHRHIDSYANAMPKFPCSFCKLHRGRRGFQRRDHLVQHLRGYHKFDSEEINQAVPAARGRTREWVLPVCPHSGCAHHRGESFYDLSRMEQMQQGPFGKRSELTKHLKDDHGETPFPCDVPGCDKTGAKGYVREKDCMKHRVAKHPDAGPLWTDIQVSALAWTSQILVSQKVQNGT</sequence>
<dbReference type="EMBL" id="JAFIMR010000010">
    <property type="protein sequence ID" value="KAI1873467.1"/>
    <property type="molecule type" value="Genomic_DNA"/>
</dbReference>
<evidence type="ECO:0000313" key="2">
    <source>
        <dbReference type="EMBL" id="KAI1873467.1"/>
    </source>
</evidence>
<evidence type="ECO:0000313" key="3">
    <source>
        <dbReference type="Proteomes" id="UP000829685"/>
    </source>
</evidence>